<reference evidence="7" key="1">
    <citation type="submission" date="2022-06" db="EMBL/GenBank/DDBJ databases">
        <title>Novel species in genus nocardia.</title>
        <authorList>
            <person name="Li F."/>
        </authorList>
    </citation>
    <scope>NUCLEOTIDE SEQUENCE</scope>
    <source>
        <strain evidence="7">CDC141</strain>
    </source>
</reference>
<keyword evidence="8" id="KW-1185">Reference proteome</keyword>
<dbReference type="GO" id="GO:0032259">
    <property type="term" value="P:methylation"/>
    <property type="evidence" value="ECO:0007669"/>
    <property type="project" value="UniProtKB-KW"/>
</dbReference>
<dbReference type="EC" id="2.1.1.-" evidence="6"/>
<dbReference type="SUPFAM" id="SSF53335">
    <property type="entry name" value="S-adenosyl-L-methionine-dependent methyltransferases"/>
    <property type="match status" value="1"/>
</dbReference>
<dbReference type="NCBIfam" id="TIGR00027">
    <property type="entry name" value="mthyl_TIGR00027"/>
    <property type="match status" value="1"/>
</dbReference>
<keyword evidence="4" id="KW-0808">Transferase</keyword>
<comment type="caution">
    <text evidence="7">The sequence shown here is derived from an EMBL/GenBank/DDBJ whole genome shotgun (WGS) entry which is preliminary data.</text>
</comment>
<evidence type="ECO:0000313" key="8">
    <source>
        <dbReference type="Proteomes" id="UP001139157"/>
    </source>
</evidence>
<dbReference type="AlphaFoldDB" id="A0A9X2ECP8"/>
<keyword evidence="5 6" id="KW-0949">S-adenosyl-L-methionine</keyword>
<dbReference type="Pfam" id="PF04072">
    <property type="entry name" value="LCM"/>
    <property type="match status" value="1"/>
</dbReference>
<dbReference type="GO" id="GO:0008168">
    <property type="term" value="F:methyltransferase activity"/>
    <property type="evidence" value="ECO:0007669"/>
    <property type="project" value="UniProtKB-UniRule"/>
</dbReference>
<keyword evidence="3 6" id="KW-0489">Methyltransferase</keyword>
<comment type="similarity">
    <text evidence="2 6">Belongs to the UPF0677 family.</text>
</comment>
<evidence type="ECO:0000256" key="2">
    <source>
        <dbReference type="ARBA" id="ARBA00008138"/>
    </source>
</evidence>
<evidence type="ECO:0000256" key="6">
    <source>
        <dbReference type="RuleBase" id="RU362030"/>
    </source>
</evidence>
<accession>A0A9X2ECP8</accession>
<dbReference type="PANTHER" id="PTHR43619">
    <property type="entry name" value="S-ADENOSYL-L-METHIONINE-DEPENDENT METHYLTRANSFERASE YKTD-RELATED"/>
    <property type="match status" value="1"/>
</dbReference>
<name>A0A9X2ECP8_9NOCA</name>
<dbReference type="PANTHER" id="PTHR43619:SF2">
    <property type="entry name" value="S-ADENOSYL-L-METHIONINE-DEPENDENT METHYLTRANSFERASES SUPERFAMILY PROTEIN"/>
    <property type="match status" value="1"/>
</dbReference>
<comment type="function">
    <text evidence="1 6">Exhibits S-adenosyl-L-methionine-dependent methyltransferase activity.</text>
</comment>
<protein>
    <recommendedName>
        <fullName evidence="6">S-adenosyl-L-methionine-dependent methyltransferase</fullName>
        <ecNumber evidence="6">2.1.1.-</ecNumber>
    </recommendedName>
</protein>
<gene>
    <name evidence="7" type="ORF">NDR86_33100</name>
</gene>
<dbReference type="InterPro" id="IPR029063">
    <property type="entry name" value="SAM-dependent_MTases_sf"/>
</dbReference>
<proteinExistence type="inferred from homology"/>
<evidence type="ECO:0000256" key="5">
    <source>
        <dbReference type="ARBA" id="ARBA00022691"/>
    </source>
</evidence>
<evidence type="ECO:0000256" key="3">
    <source>
        <dbReference type="ARBA" id="ARBA00022603"/>
    </source>
</evidence>
<dbReference type="Gene3D" id="3.40.50.150">
    <property type="entry name" value="Vaccinia Virus protein VP39"/>
    <property type="match status" value="1"/>
</dbReference>
<dbReference type="RefSeq" id="WP_251917835.1">
    <property type="nucleotide sequence ID" value="NZ_JAMRXG010000021.1"/>
</dbReference>
<evidence type="ECO:0000256" key="4">
    <source>
        <dbReference type="ARBA" id="ARBA00022679"/>
    </source>
</evidence>
<dbReference type="InterPro" id="IPR011610">
    <property type="entry name" value="SAM_mthyl_Trfase_ML2640-like"/>
</dbReference>
<sequence length="298" mass="32656">MRSDDDSWDISESVGATAVGVAALRAAESRRPDALFHDPYAALLVDAVGPGWSRLLRDGEPIDPELDRKYGPMAAFVTARTVYFDDYFAAAVAAGIRQIVILASGLDARAYRLEWAAGTVIFELDQPKVLQFKAKALAGERPGAQLREVAVDLRQDWPKILRDSGFDPAAPTAWLAEGLLRYLPAEAQDRLFDNIAALSAPGSRIALNTGRGARPLTADGDAQEPVSAIPDQVERLWYSMEDRSDPRDWFAEHGWTVSDRPAADVLAGRGREVHDTALPELDRHILMTAIRPRGDDTQ</sequence>
<dbReference type="InterPro" id="IPR007213">
    <property type="entry name" value="Ppm1/Ppm2/Tcmp"/>
</dbReference>
<dbReference type="Proteomes" id="UP001139157">
    <property type="component" value="Unassembled WGS sequence"/>
</dbReference>
<evidence type="ECO:0000256" key="1">
    <source>
        <dbReference type="ARBA" id="ARBA00003907"/>
    </source>
</evidence>
<evidence type="ECO:0000313" key="7">
    <source>
        <dbReference type="EMBL" id="MCM6778337.1"/>
    </source>
</evidence>
<organism evidence="7 8">
    <name type="scientific">Nocardia pulmonis</name>
    <dbReference type="NCBI Taxonomy" id="2951408"/>
    <lineage>
        <taxon>Bacteria</taxon>
        <taxon>Bacillati</taxon>
        <taxon>Actinomycetota</taxon>
        <taxon>Actinomycetes</taxon>
        <taxon>Mycobacteriales</taxon>
        <taxon>Nocardiaceae</taxon>
        <taxon>Nocardia</taxon>
    </lineage>
</organism>
<dbReference type="EMBL" id="JAMRXG010000021">
    <property type="protein sequence ID" value="MCM6778337.1"/>
    <property type="molecule type" value="Genomic_DNA"/>
</dbReference>